<sequence length="476" mass="48562">MNTNQRWVLVLTSVASLAIMLDALVVTTALNAIRLDLNASIEQLEWTINAFTLPFAVLLMAAAALGDRFGRRRTLVAGLVLFGVASIGCALAPGIGWLIVARAVQGAGAAAVVPVSMTMLGTAFGPTERGRALGLFAAITGIATLAGPLLGGAVVEGATWPWIFWLNAPVVAVLIPLVLTRLEESRGPVRRLDLVGILLVSGAAFGLVWGLVEGNSAGWTSAEVLGALVIGAVLLVAFVAWERRVEEPLIPMQLFASRAFSAGNAAGFLLFAGVFSGAFFFAQFMQTVMHYGPLGTGVRLLPWTATLFVVAPIAGRLVNRVGERPLVAGGLLLQAIGLGWIAVIASPDMSYVAMIPPFIVAGVGVSMAIPAAQSAVLGAVPPAAVGAASGTFNTLRQLGGSFGIAIPATVFAAAGDVGSVTEFTDGFTAAIATAAVLTLVGAAAAMLIPARTRSRLIPGRIGQVAGDAAAPVGSAR</sequence>
<feature type="transmembrane region" description="Helical" evidence="7">
    <location>
        <begin position="427"/>
        <end position="448"/>
    </location>
</feature>
<accession>A0A0K1JPP9</accession>
<protein>
    <recommendedName>
        <fullName evidence="8">Major facilitator superfamily (MFS) profile domain-containing protein</fullName>
    </recommendedName>
</protein>
<dbReference type="SUPFAM" id="SSF103473">
    <property type="entry name" value="MFS general substrate transporter"/>
    <property type="match status" value="1"/>
</dbReference>
<dbReference type="InterPro" id="IPR004638">
    <property type="entry name" value="EmrB-like"/>
</dbReference>
<dbReference type="PANTHER" id="PTHR42718">
    <property type="entry name" value="MAJOR FACILITATOR SUPERFAMILY MULTIDRUG TRANSPORTER MFSC"/>
    <property type="match status" value="1"/>
</dbReference>
<feature type="transmembrane region" description="Helical" evidence="7">
    <location>
        <begin position="224"/>
        <end position="241"/>
    </location>
</feature>
<feature type="transmembrane region" description="Helical" evidence="7">
    <location>
        <begin position="300"/>
        <end position="319"/>
    </location>
</feature>
<dbReference type="Gene3D" id="1.20.1720.10">
    <property type="entry name" value="Multidrug resistance protein D"/>
    <property type="match status" value="1"/>
</dbReference>
<keyword evidence="2" id="KW-0813">Transport</keyword>
<feature type="transmembrane region" description="Helical" evidence="7">
    <location>
        <begin position="262"/>
        <end position="285"/>
    </location>
</feature>
<evidence type="ECO:0000256" key="6">
    <source>
        <dbReference type="ARBA" id="ARBA00023136"/>
    </source>
</evidence>
<evidence type="ECO:0000259" key="8">
    <source>
        <dbReference type="PROSITE" id="PS50850"/>
    </source>
</evidence>
<evidence type="ECO:0000256" key="1">
    <source>
        <dbReference type="ARBA" id="ARBA00004651"/>
    </source>
</evidence>
<reference evidence="9 10" key="1">
    <citation type="submission" date="2015-03" db="EMBL/GenBank/DDBJ databases">
        <title>Luteipulveratus halotolerans sp. nov., a novel actinobacterium (Dermacoccaceae) from Sarawak, Malaysia.</title>
        <authorList>
            <person name="Juboi H."/>
            <person name="Basik A."/>
            <person name="Shamsul S.S."/>
            <person name="Arnold P."/>
            <person name="Schmitt E.K."/>
            <person name="Sanglier J.-J."/>
            <person name="Yeo T."/>
        </authorList>
    </citation>
    <scope>NUCLEOTIDE SEQUENCE [LARGE SCALE GENOMIC DNA]</scope>
    <source>
        <strain evidence="9 10">MN07-A0370</strain>
    </source>
</reference>
<dbReference type="PANTHER" id="PTHR42718:SF46">
    <property type="entry name" value="BLR6921 PROTEIN"/>
    <property type="match status" value="1"/>
</dbReference>
<dbReference type="AlphaFoldDB" id="A0A0K1JPP9"/>
<dbReference type="InterPro" id="IPR020846">
    <property type="entry name" value="MFS_dom"/>
</dbReference>
<dbReference type="KEGG" id="lmoi:VV02_06385"/>
<name>A0A0K1JPP9_9MICO</name>
<keyword evidence="3" id="KW-1003">Cell membrane</keyword>
<gene>
    <name evidence="9" type="ORF">VV02_06385</name>
</gene>
<dbReference type="InterPro" id="IPR036259">
    <property type="entry name" value="MFS_trans_sf"/>
</dbReference>
<keyword evidence="5 7" id="KW-1133">Transmembrane helix</keyword>
<feature type="transmembrane region" description="Helical" evidence="7">
    <location>
        <begin position="351"/>
        <end position="377"/>
    </location>
</feature>
<feature type="transmembrane region" description="Helical" evidence="7">
    <location>
        <begin position="46"/>
        <end position="65"/>
    </location>
</feature>
<comment type="subcellular location">
    <subcellularLocation>
        <location evidence="1">Cell membrane</location>
        <topology evidence="1">Multi-pass membrane protein</topology>
    </subcellularLocation>
</comment>
<dbReference type="PRINTS" id="PR01036">
    <property type="entry name" value="TCRTETB"/>
</dbReference>
<dbReference type="Gene3D" id="1.20.1250.20">
    <property type="entry name" value="MFS general substrate transporter like domains"/>
    <property type="match status" value="1"/>
</dbReference>
<dbReference type="PROSITE" id="PS50850">
    <property type="entry name" value="MFS"/>
    <property type="match status" value="1"/>
</dbReference>
<dbReference type="GO" id="GO:0022857">
    <property type="term" value="F:transmembrane transporter activity"/>
    <property type="evidence" value="ECO:0007669"/>
    <property type="project" value="InterPro"/>
</dbReference>
<proteinExistence type="predicted"/>
<evidence type="ECO:0000313" key="9">
    <source>
        <dbReference type="EMBL" id="AKU18689.1"/>
    </source>
</evidence>
<feature type="domain" description="Major facilitator superfamily (MFS) profile" evidence="8">
    <location>
        <begin position="8"/>
        <end position="453"/>
    </location>
</feature>
<keyword evidence="6 7" id="KW-0472">Membrane</keyword>
<dbReference type="Pfam" id="PF07690">
    <property type="entry name" value="MFS_1"/>
    <property type="match status" value="1"/>
</dbReference>
<evidence type="ECO:0000256" key="2">
    <source>
        <dbReference type="ARBA" id="ARBA00022448"/>
    </source>
</evidence>
<feature type="transmembrane region" description="Helical" evidence="7">
    <location>
        <begin position="7"/>
        <end position="26"/>
    </location>
</feature>
<dbReference type="EMBL" id="CP011112">
    <property type="protein sequence ID" value="AKU18689.1"/>
    <property type="molecule type" value="Genomic_DNA"/>
</dbReference>
<dbReference type="PATRIC" id="fig|571913.6.peg.1302"/>
<dbReference type="CDD" id="cd17321">
    <property type="entry name" value="MFS_MMR_MDR_like"/>
    <property type="match status" value="1"/>
</dbReference>
<evidence type="ECO:0000256" key="7">
    <source>
        <dbReference type="SAM" id="Phobius"/>
    </source>
</evidence>
<organism evidence="9 10">
    <name type="scientific">Luteipulveratus mongoliensis</name>
    <dbReference type="NCBI Taxonomy" id="571913"/>
    <lineage>
        <taxon>Bacteria</taxon>
        <taxon>Bacillati</taxon>
        <taxon>Actinomycetota</taxon>
        <taxon>Actinomycetes</taxon>
        <taxon>Micrococcales</taxon>
        <taxon>Dermacoccaceae</taxon>
        <taxon>Luteipulveratus</taxon>
    </lineage>
</organism>
<evidence type="ECO:0000313" key="10">
    <source>
        <dbReference type="Proteomes" id="UP000066480"/>
    </source>
</evidence>
<feature type="transmembrane region" description="Helical" evidence="7">
    <location>
        <begin position="132"/>
        <end position="150"/>
    </location>
</feature>
<dbReference type="InterPro" id="IPR011701">
    <property type="entry name" value="MFS"/>
</dbReference>
<evidence type="ECO:0000256" key="4">
    <source>
        <dbReference type="ARBA" id="ARBA00022692"/>
    </source>
</evidence>
<keyword evidence="10" id="KW-1185">Reference proteome</keyword>
<feature type="transmembrane region" description="Helical" evidence="7">
    <location>
        <begin position="326"/>
        <end position="345"/>
    </location>
</feature>
<feature type="transmembrane region" description="Helical" evidence="7">
    <location>
        <begin position="162"/>
        <end position="180"/>
    </location>
</feature>
<dbReference type="NCBIfam" id="TIGR00711">
    <property type="entry name" value="efflux_EmrB"/>
    <property type="match status" value="1"/>
</dbReference>
<dbReference type="STRING" id="571913.VV02_06385"/>
<keyword evidence="4 7" id="KW-0812">Transmembrane</keyword>
<feature type="transmembrane region" description="Helical" evidence="7">
    <location>
        <begin position="106"/>
        <end position="125"/>
    </location>
</feature>
<feature type="transmembrane region" description="Helical" evidence="7">
    <location>
        <begin position="77"/>
        <end position="100"/>
    </location>
</feature>
<evidence type="ECO:0000256" key="5">
    <source>
        <dbReference type="ARBA" id="ARBA00022989"/>
    </source>
</evidence>
<feature type="transmembrane region" description="Helical" evidence="7">
    <location>
        <begin position="398"/>
        <end position="415"/>
    </location>
</feature>
<dbReference type="GO" id="GO:0005886">
    <property type="term" value="C:plasma membrane"/>
    <property type="evidence" value="ECO:0007669"/>
    <property type="project" value="UniProtKB-SubCell"/>
</dbReference>
<dbReference type="OrthoDB" id="9781469at2"/>
<evidence type="ECO:0000256" key="3">
    <source>
        <dbReference type="ARBA" id="ARBA00022475"/>
    </source>
</evidence>
<dbReference type="Proteomes" id="UP000066480">
    <property type="component" value="Chromosome"/>
</dbReference>
<feature type="transmembrane region" description="Helical" evidence="7">
    <location>
        <begin position="192"/>
        <end position="212"/>
    </location>
</feature>